<evidence type="ECO:0000259" key="2">
    <source>
        <dbReference type="PROSITE" id="PS50060"/>
    </source>
</evidence>
<dbReference type="EMBL" id="CAJNYT010001137">
    <property type="protein sequence ID" value="CAF3397253.1"/>
    <property type="molecule type" value="Genomic_DNA"/>
</dbReference>
<evidence type="ECO:0000313" key="4">
    <source>
        <dbReference type="Proteomes" id="UP000663872"/>
    </source>
</evidence>
<feature type="chain" id="PRO_5032984835" description="MAM domain-containing protein" evidence="1">
    <location>
        <begin position="20"/>
        <end position="623"/>
    </location>
</feature>
<dbReference type="Gene3D" id="2.60.120.200">
    <property type="match status" value="3"/>
</dbReference>
<dbReference type="Pfam" id="PF00629">
    <property type="entry name" value="MAM"/>
    <property type="match status" value="3"/>
</dbReference>
<dbReference type="PANTHER" id="PTHR23282:SF101">
    <property type="entry name" value="MAM DOMAIN-CONTAINING PROTEIN"/>
    <property type="match status" value="1"/>
</dbReference>
<comment type="caution">
    <text evidence="3">The sequence shown here is derived from an EMBL/GenBank/DDBJ whole genome shotgun (WGS) entry which is preliminary data.</text>
</comment>
<dbReference type="PANTHER" id="PTHR23282">
    <property type="entry name" value="APICAL ENDOSOMAL GLYCOPROTEIN PRECURSOR"/>
    <property type="match status" value="1"/>
</dbReference>
<feature type="domain" description="MAM" evidence="2">
    <location>
        <begin position="184"/>
        <end position="355"/>
    </location>
</feature>
<keyword evidence="1" id="KW-0732">Signal</keyword>
<dbReference type="AlphaFoldDB" id="A0A817ZXK0"/>
<proteinExistence type="predicted"/>
<protein>
    <recommendedName>
        <fullName evidence="2">MAM domain-containing protein</fullName>
    </recommendedName>
</protein>
<sequence length="623" mass="69382">MKMFSFLIIFLCNILLCRAAILQCDFEAVCNDFVADGNWGLTDGLHPQPINHDHTLNTSAGHYLFYNPQGGSRSTIAEIKTSDWLQPQTDRAICFQMWYYTSRLSFPFNIQLVQGDDGQLVRIAATIKGKDPSINEWTLINVTLPNEKIKIFIRLNNTVGPLAFDDISVDYCDGPRPSPPEVLYTCDFESSCSNDFVSLPGYPYQWSILEASDAVKIEAKAPPVDYTFGNQSGHYSLLPNSKIVVKGKVGYLHFQEELQITSNDSYCLNFEYYGYGTWYGGSLQVFSWASNDSKTVQSIWPKTSSSQYVYTTGQWTWGIINLPIGNYSLLFRVDSNGVYQSSYALDNIAITSCDYPSTELSPYNSILSFACSFDNMTMCDMINGDKYNIPTYNFSIFTGETIPNPELGPTRDHTTNSSSGGFLLWNRTLPYTARDFGTVDQTPTILQNTGMCIKFAYYVKSLAVNKNTTSISVSTGGCYAGRLWFQALDDSNGWQTAIVPVLNFNCQETFYFSVSQPETIEVSVAFDDIEIDQCSTLIPTTTTSTTTTTTTTTTITSTSTVLTTTTYTITISSSSSSSSSSSTTPIFSSTTTARSNAHRQFYLTSYSLIIFYILYQTVRGIVL</sequence>
<dbReference type="InterPro" id="IPR000998">
    <property type="entry name" value="MAM_dom"/>
</dbReference>
<gene>
    <name evidence="3" type="ORF">GRG538_LOCUS9678</name>
</gene>
<dbReference type="SMART" id="SM00137">
    <property type="entry name" value="MAM"/>
    <property type="match status" value="1"/>
</dbReference>
<dbReference type="GO" id="GO:0016020">
    <property type="term" value="C:membrane"/>
    <property type="evidence" value="ECO:0007669"/>
    <property type="project" value="InterPro"/>
</dbReference>
<evidence type="ECO:0000256" key="1">
    <source>
        <dbReference type="SAM" id="SignalP"/>
    </source>
</evidence>
<feature type="domain" description="MAM" evidence="2">
    <location>
        <begin position="369"/>
        <end position="536"/>
    </location>
</feature>
<name>A0A817ZXK0_9BILA</name>
<dbReference type="InterPro" id="IPR051560">
    <property type="entry name" value="MAM_domain-containing"/>
</dbReference>
<feature type="signal peptide" evidence="1">
    <location>
        <begin position="1"/>
        <end position="19"/>
    </location>
</feature>
<dbReference type="SUPFAM" id="SSF49899">
    <property type="entry name" value="Concanavalin A-like lectins/glucanases"/>
    <property type="match status" value="3"/>
</dbReference>
<evidence type="ECO:0000313" key="3">
    <source>
        <dbReference type="EMBL" id="CAF3397253.1"/>
    </source>
</evidence>
<dbReference type="InterPro" id="IPR013320">
    <property type="entry name" value="ConA-like_dom_sf"/>
</dbReference>
<dbReference type="PROSITE" id="PS50060">
    <property type="entry name" value="MAM_2"/>
    <property type="match status" value="3"/>
</dbReference>
<accession>A0A817ZXK0</accession>
<reference evidence="3" key="1">
    <citation type="submission" date="2021-02" db="EMBL/GenBank/DDBJ databases">
        <authorList>
            <person name="Nowell W R."/>
        </authorList>
    </citation>
    <scope>NUCLEOTIDE SEQUENCE</scope>
</reference>
<organism evidence="3 4">
    <name type="scientific">Rotaria socialis</name>
    <dbReference type="NCBI Taxonomy" id="392032"/>
    <lineage>
        <taxon>Eukaryota</taxon>
        <taxon>Metazoa</taxon>
        <taxon>Spiralia</taxon>
        <taxon>Gnathifera</taxon>
        <taxon>Rotifera</taxon>
        <taxon>Eurotatoria</taxon>
        <taxon>Bdelloidea</taxon>
        <taxon>Philodinida</taxon>
        <taxon>Philodinidae</taxon>
        <taxon>Rotaria</taxon>
    </lineage>
</organism>
<feature type="domain" description="MAM" evidence="2">
    <location>
        <begin position="22"/>
        <end position="174"/>
    </location>
</feature>
<dbReference type="Proteomes" id="UP000663872">
    <property type="component" value="Unassembled WGS sequence"/>
</dbReference>